<dbReference type="Proteomes" id="UP000299102">
    <property type="component" value="Unassembled WGS sequence"/>
</dbReference>
<dbReference type="Pfam" id="PF13843">
    <property type="entry name" value="DDE_Tnp_1_7"/>
    <property type="match status" value="1"/>
</dbReference>
<proteinExistence type="predicted"/>
<dbReference type="PANTHER" id="PTHR46599">
    <property type="entry name" value="PIGGYBAC TRANSPOSABLE ELEMENT-DERIVED PROTEIN 4"/>
    <property type="match status" value="1"/>
</dbReference>
<dbReference type="InterPro" id="IPR029526">
    <property type="entry name" value="PGBD"/>
</dbReference>
<evidence type="ECO:0000313" key="2">
    <source>
        <dbReference type="EMBL" id="GBP69465.1"/>
    </source>
</evidence>
<dbReference type="AlphaFoldDB" id="A0A4C1Y502"/>
<dbReference type="OrthoDB" id="8191541at2759"/>
<evidence type="ECO:0000259" key="1">
    <source>
        <dbReference type="Pfam" id="PF13843"/>
    </source>
</evidence>
<dbReference type="EMBL" id="BGZK01001041">
    <property type="protein sequence ID" value="GBP69465.1"/>
    <property type="molecule type" value="Genomic_DNA"/>
</dbReference>
<gene>
    <name evidence="2" type="ORF">EVAR_48823_1</name>
</gene>
<protein>
    <recommendedName>
        <fullName evidence="1">PiggyBac transposable element-derived protein domain-containing protein</fullName>
    </recommendedName>
</protein>
<name>A0A4C1Y502_EUMVA</name>
<dbReference type="PANTHER" id="PTHR46599:SF6">
    <property type="entry name" value="DUAL SPECIFICITY PHOSPHATASE 26"/>
    <property type="match status" value="1"/>
</dbReference>
<organism evidence="2 3">
    <name type="scientific">Eumeta variegata</name>
    <name type="common">Bagworm moth</name>
    <name type="synonym">Eumeta japonica</name>
    <dbReference type="NCBI Taxonomy" id="151549"/>
    <lineage>
        <taxon>Eukaryota</taxon>
        <taxon>Metazoa</taxon>
        <taxon>Ecdysozoa</taxon>
        <taxon>Arthropoda</taxon>
        <taxon>Hexapoda</taxon>
        <taxon>Insecta</taxon>
        <taxon>Pterygota</taxon>
        <taxon>Neoptera</taxon>
        <taxon>Endopterygota</taxon>
        <taxon>Lepidoptera</taxon>
        <taxon>Glossata</taxon>
        <taxon>Ditrysia</taxon>
        <taxon>Tineoidea</taxon>
        <taxon>Psychidae</taxon>
        <taxon>Oiketicinae</taxon>
        <taxon>Eumeta</taxon>
    </lineage>
</organism>
<feature type="domain" description="PiggyBac transposable element-derived protein" evidence="1">
    <location>
        <begin position="1"/>
        <end position="97"/>
    </location>
</feature>
<dbReference type="STRING" id="151549.A0A4C1Y502"/>
<accession>A0A4C1Y502</accession>
<sequence>MKAFLGSLFYTSVFKSNHENTKSIFATDGSGREIFRCVMSQFRFLTLLNYIRFDDSNTRSQRLETDPLAAISEMFKLFNNCKKAYAPGAYLCVDEIVLDLSEVNAYALYKTCTAVRDIPRAQFLQNLAYSLVLPHLKRRVYNYRLPRELRLTIARVLSPNKPPEPVTEPSESTEAARKTCKICPSRLKRRTKYNCIECRKSIYLGYSKTICVDWVDDK</sequence>
<keyword evidence="3" id="KW-1185">Reference proteome</keyword>
<reference evidence="2 3" key="1">
    <citation type="journal article" date="2019" name="Commun. Biol.">
        <title>The bagworm genome reveals a unique fibroin gene that provides high tensile strength.</title>
        <authorList>
            <person name="Kono N."/>
            <person name="Nakamura H."/>
            <person name="Ohtoshi R."/>
            <person name="Tomita M."/>
            <person name="Numata K."/>
            <person name="Arakawa K."/>
        </authorList>
    </citation>
    <scope>NUCLEOTIDE SEQUENCE [LARGE SCALE GENOMIC DNA]</scope>
</reference>
<comment type="caution">
    <text evidence="2">The sequence shown here is derived from an EMBL/GenBank/DDBJ whole genome shotgun (WGS) entry which is preliminary data.</text>
</comment>
<evidence type="ECO:0000313" key="3">
    <source>
        <dbReference type="Proteomes" id="UP000299102"/>
    </source>
</evidence>